<name>A0A445CFU0_ARAHY</name>
<sequence length="81" mass="9390">MLWMNNLSQRNTTQKGDEIKNKLITCSRYGKLKSKISLTLKTNPSTLINCSVMIYVHILKDISLWIIFKVVLNHSYICCLD</sequence>
<protein>
    <submittedName>
        <fullName evidence="1">Uncharacterized protein</fullName>
    </submittedName>
</protein>
<dbReference type="EMBL" id="SDMP01000007">
    <property type="protein sequence ID" value="RYR49799.1"/>
    <property type="molecule type" value="Genomic_DNA"/>
</dbReference>
<dbReference type="AlphaFoldDB" id="A0A445CFU0"/>
<gene>
    <name evidence="1" type="ORF">Ahy_A07g036315</name>
</gene>
<comment type="caution">
    <text evidence="1">The sequence shown here is derived from an EMBL/GenBank/DDBJ whole genome shotgun (WGS) entry which is preliminary data.</text>
</comment>
<evidence type="ECO:0000313" key="1">
    <source>
        <dbReference type="EMBL" id="RYR49799.1"/>
    </source>
</evidence>
<dbReference type="Proteomes" id="UP000289738">
    <property type="component" value="Chromosome A07"/>
</dbReference>
<proteinExistence type="predicted"/>
<keyword evidence="2" id="KW-1185">Reference proteome</keyword>
<reference evidence="1 2" key="1">
    <citation type="submission" date="2019-01" db="EMBL/GenBank/DDBJ databases">
        <title>Sequencing of cultivated peanut Arachis hypogaea provides insights into genome evolution and oil improvement.</title>
        <authorList>
            <person name="Chen X."/>
        </authorList>
    </citation>
    <scope>NUCLEOTIDE SEQUENCE [LARGE SCALE GENOMIC DNA]</scope>
    <source>
        <strain evidence="2">cv. Fuhuasheng</strain>
        <tissue evidence="1">Leaves</tissue>
    </source>
</reference>
<organism evidence="1 2">
    <name type="scientific">Arachis hypogaea</name>
    <name type="common">Peanut</name>
    <dbReference type="NCBI Taxonomy" id="3818"/>
    <lineage>
        <taxon>Eukaryota</taxon>
        <taxon>Viridiplantae</taxon>
        <taxon>Streptophyta</taxon>
        <taxon>Embryophyta</taxon>
        <taxon>Tracheophyta</taxon>
        <taxon>Spermatophyta</taxon>
        <taxon>Magnoliopsida</taxon>
        <taxon>eudicotyledons</taxon>
        <taxon>Gunneridae</taxon>
        <taxon>Pentapetalae</taxon>
        <taxon>rosids</taxon>
        <taxon>fabids</taxon>
        <taxon>Fabales</taxon>
        <taxon>Fabaceae</taxon>
        <taxon>Papilionoideae</taxon>
        <taxon>50 kb inversion clade</taxon>
        <taxon>dalbergioids sensu lato</taxon>
        <taxon>Dalbergieae</taxon>
        <taxon>Pterocarpus clade</taxon>
        <taxon>Arachis</taxon>
    </lineage>
</organism>
<accession>A0A445CFU0</accession>
<evidence type="ECO:0000313" key="2">
    <source>
        <dbReference type="Proteomes" id="UP000289738"/>
    </source>
</evidence>